<evidence type="ECO:0000313" key="1">
    <source>
        <dbReference type="EMBL" id="MEQ2189615.1"/>
    </source>
</evidence>
<accession>A0ABV0Q1J1</accession>
<proteinExistence type="predicted"/>
<organism evidence="1 2">
    <name type="scientific">Goodea atripinnis</name>
    <dbReference type="NCBI Taxonomy" id="208336"/>
    <lineage>
        <taxon>Eukaryota</taxon>
        <taxon>Metazoa</taxon>
        <taxon>Chordata</taxon>
        <taxon>Craniata</taxon>
        <taxon>Vertebrata</taxon>
        <taxon>Euteleostomi</taxon>
        <taxon>Actinopterygii</taxon>
        <taxon>Neopterygii</taxon>
        <taxon>Teleostei</taxon>
        <taxon>Neoteleostei</taxon>
        <taxon>Acanthomorphata</taxon>
        <taxon>Ovalentaria</taxon>
        <taxon>Atherinomorphae</taxon>
        <taxon>Cyprinodontiformes</taxon>
        <taxon>Goodeidae</taxon>
        <taxon>Goodea</taxon>
    </lineage>
</organism>
<gene>
    <name evidence="1" type="ORF">GOODEAATRI_027024</name>
</gene>
<comment type="caution">
    <text evidence="1">The sequence shown here is derived from an EMBL/GenBank/DDBJ whole genome shotgun (WGS) entry which is preliminary data.</text>
</comment>
<protein>
    <submittedName>
        <fullName evidence="1">Uncharacterized protein</fullName>
    </submittedName>
</protein>
<feature type="non-terminal residue" evidence="1">
    <location>
        <position position="1"/>
    </location>
</feature>
<evidence type="ECO:0000313" key="2">
    <source>
        <dbReference type="Proteomes" id="UP001476798"/>
    </source>
</evidence>
<keyword evidence="2" id="KW-1185">Reference proteome</keyword>
<dbReference type="EMBL" id="JAHRIO010093419">
    <property type="protein sequence ID" value="MEQ2189615.1"/>
    <property type="molecule type" value="Genomic_DNA"/>
</dbReference>
<name>A0ABV0Q1J1_9TELE</name>
<sequence>ISPSPSLIALSLWSSQKFNTIQTDNIDAKRECLHQALPERRPAESGERTHGM</sequence>
<dbReference type="Proteomes" id="UP001476798">
    <property type="component" value="Unassembled WGS sequence"/>
</dbReference>
<reference evidence="1 2" key="1">
    <citation type="submission" date="2021-06" db="EMBL/GenBank/DDBJ databases">
        <authorList>
            <person name="Palmer J.M."/>
        </authorList>
    </citation>
    <scope>NUCLEOTIDE SEQUENCE [LARGE SCALE GENOMIC DNA]</scope>
    <source>
        <strain evidence="1 2">GA_2019</strain>
        <tissue evidence="1">Muscle</tissue>
    </source>
</reference>